<feature type="signal peptide" evidence="1">
    <location>
        <begin position="1"/>
        <end position="30"/>
    </location>
</feature>
<name>A0A1E3KC48_9TREE</name>
<dbReference type="AlphaFoldDB" id="A0A1E3KC48"/>
<reference evidence="2 3" key="1">
    <citation type="submission" date="2016-06" db="EMBL/GenBank/DDBJ databases">
        <title>Evolution of pathogenesis and genome organization in the Tremellales.</title>
        <authorList>
            <person name="Cuomo C."/>
            <person name="Litvintseva A."/>
            <person name="Heitman J."/>
            <person name="Chen Y."/>
            <person name="Sun S."/>
            <person name="Springer D."/>
            <person name="Dromer F."/>
            <person name="Young S."/>
            <person name="Zeng Q."/>
            <person name="Chapman S."/>
            <person name="Gujja S."/>
            <person name="Saif S."/>
            <person name="Birren B."/>
        </authorList>
    </citation>
    <scope>NUCLEOTIDE SEQUENCE [LARGE SCALE GENOMIC DNA]</scope>
    <source>
        <strain evidence="2 3">CBS 6273</strain>
    </source>
</reference>
<dbReference type="EMBL" id="MEKH01000002">
    <property type="protein sequence ID" value="ODO10664.1"/>
    <property type="molecule type" value="Genomic_DNA"/>
</dbReference>
<sequence>MGIPRPVFEGWLGLKVGLVWFPTLIEGGQGKPLNSPFIRLHYRRLGHGAGSLQRLIMAAVSLEQAKVLGSDGRMSDYVGHRTGDRRAAIVTGDGELGGVGK</sequence>
<keyword evidence="1" id="KW-0732">Signal</keyword>
<evidence type="ECO:0000313" key="3">
    <source>
        <dbReference type="Proteomes" id="UP000095149"/>
    </source>
</evidence>
<protein>
    <submittedName>
        <fullName evidence="2">Uncharacterized protein</fullName>
    </submittedName>
</protein>
<dbReference type="Proteomes" id="UP000095149">
    <property type="component" value="Unassembled WGS sequence"/>
</dbReference>
<evidence type="ECO:0000256" key="1">
    <source>
        <dbReference type="SAM" id="SignalP"/>
    </source>
</evidence>
<evidence type="ECO:0000313" key="2">
    <source>
        <dbReference type="EMBL" id="ODO10664.1"/>
    </source>
</evidence>
<comment type="caution">
    <text evidence="2">The sequence shown here is derived from an EMBL/GenBank/DDBJ whole genome shotgun (WGS) entry which is preliminary data.</text>
</comment>
<gene>
    <name evidence="2" type="ORF">I350_01261</name>
</gene>
<feature type="chain" id="PRO_5009130960" evidence="1">
    <location>
        <begin position="31"/>
        <end position="101"/>
    </location>
</feature>
<accession>A0A1E3KC48</accession>
<organism evidence="2 3">
    <name type="scientific">Cryptococcus amylolentus CBS 6273</name>
    <dbReference type="NCBI Taxonomy" id="1296118"/>
    <lineage>
        <taxon>Eukaryota</taxon>
        <taxon>Fungi</taxon>
        <taxon>Dikarya</taxon>
        <taxon>Basidiomycota</taxon>
        <taxon>Agaricomycotina</taxon>
        <taxon>Tremellomycetes</taxon>
        <taxon>Tremellales</taxon>
        <taxon>Cryptococcaceae</taxon>
        <taxon>Cryptococcus</taxon>
    </lineage>
</organism>
<proteinExistence type="predicted"/>